<reference evidence="1 2" key="1">
    <citation type="submission" date="2014-10" db="EMBL/GenBank/DDBJ databases">
        <title>Genome sequence of Ponticoccus sp. strain UMTAT08 isolated from clonal culture of toxic dinoflagellate Alexandrium tamiyavanichii.</title>
        <authorList>
            <person name="Gan H.Y."/>
            <person name="Muhd D.-D."/>
            <person name="Mohd Noor M.E."/>
            <person name="Yeong Y.S."/>
            <person name="Usup G."/>
        </authorList>
    </citation>
    <scope>NUCLEOTIDE SEQUENCE [LARGE SCALE GENOMIC DNA]</scope>
    <source>
        <strain evidence="1 2">UMTAT08</strain>
    </source>
</reference>
<dbReference type="STRING" id="561184.SAMN05216376_10168"/>
<dbReference type="RefSeq" id="WP_043139878.1">
    <property type="nucleotide sequence ID" value="NZ_JSUQ01000006.1"/>
</dbReference>
<sequence length="284" mass="28536">MGLMGTLAKLAIGYAAARGVDRLSGGQGLGSLLGGGAQVPAKTPTATLQAQMGKLMGGQAPQGGGWQEMMEAAQKSGFPGMPGAGGAGVNPLADMMKNMQTGGMDLSAFTGQAGSGKGGGLLSQLGEGGSGMAGMLAAFAGSAAQAQGKGAAGLMDAMNAQSTAPEAEAAAALMLRAMIQAAKSDGGIDKAEQAKILETLGEDADPEDRAFIQAQLKAPVDPEALGAEVPEAQRMQVYSASLMTIRVDTQAEAEYLDTLAKAMQLDEAVVNMLHMQMGLQPLYG</sequence>
<dbReference type="Proteomes" id="UP000030960">
    <property type="component" value="Unassembled WGS sequence"/>
</dbReference>
<dbReference type="EMBL" id="JSUQ01000006">
    <property type="protein sequence ID" value="KHQ53797.1"/>
    <property type="molecule type" value="Genomic_DNA"/>
</dbReference>
<dbReference type="AlphaFoldDB" id="A0A0B3S0D2"/>
<evidence type="ECO:0000313" key="2">
    <source>
        <dbReference type="Proteomes" id="UP000030960"/>
    </source>
</evidence>
<organism evidence="1 2">
    <name type="scientific">Mameliella alba</name>
    <dbReference type="NCBI Taxonomy" id="561184"/>
    <lineage>
        <taxon>Bacteria</taxon>
        <taxon>Pseudomonadati</taxon>
        <taxon>Pseudomonadota</taxon>
        <taxon>Alphaproteobacteria</taxon>
        <taxon>Rhodobacterales</taxon>
        <taxon>Roseobacteraceae</taxon>
        <taxon>Mameliella</taxon>
    </lineage>
</organism>
<dbReference type="PATRIC" id="fig|1515334.3.peg.1797"/>
<dbReference type="Pfam" id="PF04391">
    <property type="entry name" value="DUF533"/>
    <property type="match status" value="1"/>
</dbReference>
<protein>
    <recommendedName>
        <fullName evidence="3">Protein YebE</fullName>
    </recommendedName>
</protein>
<dbReference type="OrthoDB" id="7866618at2"/>
<evidence type="ECO:0000313" key="1">
    <source>
        <dbReference type="EMBL" id="KHQ53797.1"/>
    </source>
</evidence>
<evidence type="ECO:0008006" key="3">
    <source>
        <dbReference type="Google" id="ProtNLM"/>
    </source>
</evidence>
<accession>A0A0B3S0D2</accession>
<dbReference type="SUPFAM" id="SSF158682">
    <property type="entry name" value="TerB-like"/>
    <property type="match status" value="1"/>
</dbReference>
<comment type="caution">
    <text evidence="1">The sequence shown here is derived from an EMBL/GenBank/DDBJ whole genome shotgun (WGS) entry which is preliminary data.</text>
</comment>
<dbReference type="InterPro" id="IPR029024">
    <property type="entry name" value="TerB-like"/>
</dbReference>
<gene>
    <name evidence="1" type="ORF">OA50_01786</name>
</gene>
<proteinExistence type="predicted"/>
<dbReference type="CDD" id="cd07178">
    <property type="entry name" value="terB_like_YebE"/>
    <property type="match status" value="1"/>
</dbReference>
<keyword evidence="2" id="KW-1185">Reference proteome</keyword>
<name>A0A0B3S0D2_9RHOB</name>
<dbReference type="InterPro" id="IPR007486">
    <property type="entry name" value="YebE"/>
</dbReference>